<keyword evidence="4 10" id="KW-0863">Zinc-finger</keyword>
<evidence type="ECO:0000256" key="8">
    <source>
        <dbReference type="ARBA" id="ARBA00023180"/>
    </source>
</evidence>
<dbReference type="Pfam" id="PF13639">
    <property type="entry name" value="zf-RING_2"/>
    <property type="match status" value="1"/>
</dbReference>
<protein>
    <recommendedName>
        <fullName evidence="9">RING finger protein 215</fullName>
    </recommendedName>
</protein>
<reference evidence="12 13" key="1">
    <citation type="submission" date="2019-09" db="EMBL/GenBank/DDBJ databases">
        <title>Bird 10,000 Genomes (B10K) Project - Family phase.</title>
        <authorList>
            <person name="Zhang G."/>
        </authorList>
    </citation>
    <scope>NUCLEOTIDE SEQUENCE [LARGE SCALE GENOMIC DNA]</scope>
    <source>
        <strain evidence="12">B10K-MSB-42743</strain>
        <tissue evidence="12">Heart</tissue>
    </source>
</reference>
<dbReference type="CDD" id="cd16670">
    <property type="entry name" value="RING-H2_RNF215"/>
    <property type="match status" value="1"/>
</dbReference>
<gene>
    <name evidence="12" type="primary">Rnf215</name>
    <name evidence="12" type="ORF">CRYSOU_R00680</name>
</gene>
<evidence type="ECO:0000256" key="7">
    <source>
        <dbReference type="ARBA" id="ARBA00023136"/>
    </source>
</evidence>
<evidence type="ECO:0000256" key="5">
    <source>
        <dbReference type="ARBA" id="ARBA00022833"/>
    </source>
</evidence>
<organism evidence="12 13">
    <name type="scientific">Crypturellus soui</name>
    <dbReference type="NCBI Taxonomy" id="458187"/>
    <lineage>
        <taxon>Eukaryota</taxon>
        <taxon>Metazoa</taxon>
        <taxon>Chordata</taxon>
        <taxon>Craniata</taxon>
        <taxon>Vertebrata</taxon>
        <taxon>Euteleostomi</taxon>
        <taxon>Archelosauria</taxon>
        <taxon>Archosauria</taxon>
        <taxon>Dinosauria</taxon>
        <taxon>Saurischia</taxon>
        <taxon>Theropoda</taxon>
        <taxon>Coelurosauria</taxon>
        <taxon>Aves</taxon>
        <taxon>Palaeognathae</taxon>
        <taxon>Tinamiformes</taxon>
        <taxon>Tinamidae</taxon>
        <taxon>Crypturellus</taxon>
    </lineage>
</organism>
<evidence type="ECO:0000256" key="4">
    <source>
        <dbReference type="ARBA" id="ARBA00022771"/>
    </source>
</evidence>
<dbReference type="Gene3D" id="3.50.30.30">
    <property type="match status" value="1"/>
</dbReference>
<evidence type="ECO:0000313" key="12">
    <source>
        <dbReference type="EMBL" id="NWI14159.1"/>
    </source>
</evidence>
<dbReference type="FunFam" id="3.50.30.30:FF:000031">
    <property type="entry name" value="RING finger protein 215"/>
    <property type="match status" value="1"/>
</dbReference>
<dbReference type="PANTHER" id="PTHR16200">
    <property type="entry name" value="RING ZINC FINGER"/>
    <property type="match status" value="1"/>
</dbReference>
<dbReference type="OrthoDB" id="8062037at2759"/>
<accession>A0A7K4KCT0</accession>
<dbReference type="InterPro" id="IPR013083">
    <property type="entry name" value="Znf_RING/FYVE/PHD"/>
</dbReference>
<dbReference type="AlphaFoldDB" id="A0A7K4KCT0"/>
<dbReference type="SMART" id="SM00184">
    <property type="entry name" value="RING"/>
    <property type="match status" value="1"/>
</dbReference>
<feature type="non-terminal residue" evidence="12">
    <location>
        <position position="1"/>
    </location>
</feature>
<dbReference type="FunFam" id="3.30.40.10:FF:000315">
    <property type="entry name" value="RING finger protein 215"/>
    <property type="match status" value="1"/>
</dbReference>
<dbReference type="Gene3D" id="3.30.40.10">
    <property type="entry name" value="Zinc/RING finger domain, C3HC4 (zinc finger)"/>
    <property type="match status" value="1"/>
</dbReference>
<feature type="non-terminal residue" evidence="12">
    <location>
        <position position="274"/>
    </location>
</feature>
<dbReference type="EMBL" id="VWPX01009216">
    <property type="protein sequence ID" value="NWI14159.1"/>
    <property type="molecule type" value="Genomic_DNA"/>
</dbReference>
<evidence type="ECO:0000256" key="2">
    <source>
        <dbReference type="ARBA" id="ARBA00022692"/>
    </source>
</evidence>
<keyword evidence="13" id="KW-1185">Reference proteome</keyword>
<dbReference type="PROSITE" id="PS50089">
    <property type="entry name" value="ZF_RING_2"/>
    <property type="match status" value="1"/>
</dbReference>
<dbReference type="GO" id="GO:0008270">
    <property type="term" value="F:zinc ion binding"/>
    <property type="evidence" value="ECO:0007669"/>
    <property type="project" value="UniProtKB-KW"/>
</dbReference>
<evidence type="ECO:0000259" key="11">
    <source>
        <dbReference type="PROSITE" id="PS50089"/>
    </source>
</evidence>
<evidence type="ECO:0000256" key="6">
    <source>
        <dbReference type="ARBA" id="ARBA00022989"/>
    </source>
</evidence>
<evidence type="ECO:0000256" key="10">
    <source>
        <dbReference type="PROSITE-ProRule" id="PRU00175"/>
    </source>
</evidence>
<keyword evidence="5" id="KW-0862">Zinc</keyword>
<keyword evidence="3" id="KW-0479">Metal-binding</keyword>
<dbReference type="InterPro" id="IPR051073">
    <property type="entry name" value="ZNRF3_Arkadia_E3_ligases"/>
</dbReference>
<dbReference type="SUPFAM" id="SSF57850">
    <property type="entry name" value="RING/U-box"/>
    <property type="match status" value="1"/>
</dbReference>
<comment type="caution">
    <text evidence="12">The sequence shown here is derived from an EMBL/GenBank/DDBJ whole genome shotgun (WGS) entry which is preliminary data.</text>
</comment>
<evidence type="ECO:0000256" key="3">
    <source>
        <dbReference type="ARBA" id="ARBA00022723"/>
    </source>
</evidence>
<keyword evidence="8" id="KW-0325">Glycoprotein</keyword>
<keyword evidence="2" id="KW-0812">Transmembrane</keyword>
<evidence type="ECO:0000256" key="9">
    <source>
        <dbReference type="ARBA" id="ARBA00074611"/>
    </source>
</evidence>
<feature type="domain" description="RING-type" evidence="11">
    <location>
        <begin position="222"/>
        <end position="263"/>
    </location>
</feature>
<keyword evidence="7" id="KW-0472">Membrane</keyword>
<name>A0A7K4KCT0_9AVES</name>
<dbReference type="Proteomes" id="UP000545332">
    <property type="component" value="Unassembled WGS sequence"/>
</dbReference>
<dbReference type="GO" id="GO:0016020">
    <property type="term" value="C:membrane"/>
    <property type="evidence" value="ECO:0007669"/>
    <property type="project" value="UniProtKB-SubCell"/>
</dbReference>
<sequence>VGDAEPALGDESSWIGVVPVGEEQAQHPGAAEESFTAAVVSKMKRALVLGASALLILALNQNAIRELDVSQLLTKPVIVIQSSDNVTKLLGALLRGLRATAKITYQAVLLENLGVTLTLWSTCGLSRGGLYGEWQGVICTGENSSQVQKYLQQLWNTILLVALLLCTGVIVQAQRQSRQGLLEQDTELDLKQHIVRRLSALKTRRYHPGKPLQNQACEIDSCAVCLDQFHKSQWLRVLPCSHEFHRDCVDPWLLLQQTCPLCKHNILGKSSPGA</sequence>
<dbReference type="InterPro" id="IPR001841">
    <property type="entry name" value="Znf_RING"/>
</dbReference>
<evidence type="ECO:0000256" key="1">
    <source>
        <dbReference type="ARBA" id="ARBA00004141"/>
    </source>
</evidence>
<keyword evidence="6" id="KW-1133">Transmembrane helix</keyword>
<proteinExistence type="predicted"/>
<evidence type="ECO:0000313" key="13">
    <source>
        <dbReference type="Proteomes" id="UP000545332"/>
    </source>
</evidence>
<comment type="subcellular location">
    <subcellularLocation>
        <location evidence="1">Membrane</location>
        <topology evidence="1">Multi-pass membrane protein</topology>
    </subcellularLocation>
</comment>